<dbReference type="EMBL" id="JANFYT010000011">
    <property type="protein sequence ID" value="MCQ4814068.1"/>
    <property type="molecule type" value="Genomic_DNA"/>
</dbReference>
<dbReference type="SUPFAM" id="SSF53448">
    <property type="entry name" value="Nucleotide-diphospho-sugar transferases"/>
    <property type="match status" value="1"/>
</dbReference>
<dbReference type="InterPro" id="IPR029044">
    <property type="entry name" value="Nucleotide-diphossugar_trans"/>
</dbReference>
<evidence type="ECO:0000256" key="2">
    <source>
        <dbReference type="ARBA" id="ARBA00022679"/>
    </source>
</evidence>
<dbReference type="Pfam" id="PF00535">
    <property type="entry name" value="Glycos_transf_2"/>
    <property type="match status" value="1"/>
</dbReference>
<feature type="domain" description="Glycosyltransferase 2-like" evidence="3">
    <location>
        <begin position="6"/>
        <end position="133"/>
    </location>
</feature>
<dbReference type="RefSeq" id="WP_008713229.1">
    <property type="nucleotide sequence ID" value="NZ_DBFBHA010000058.1"/>
</dbReference>
<dbReference type="PANTHER" id="PTHR22916">
    <property type="entry name" value="GLYCOSYLTRANSFERASE"/>
    <property type="match status" value="1"/>
</dbReference>
<dbReference type="GeneID" id="95757117"/>
<gene>
    <name evidence="4" type="ORF">NE630_06445</name>
</gene>
<keyword evidence="5" id="KW-1185">Reference proteome</keyword>
<dbReference type="AlphaFoldDB" id="A0AAW5K6B4"/>
<dbReference type="InterPro" id="IPR001173">
    <property type="entry name" value="Glyco_trans_2-like"/>
</dbReference>
<evidence type="ECO:0000313" key="5">
    <source>
        <dbReference type="Proteomes" id="UP001205919"/>
    </source>
</evidence>
<dbReference type="GO" id="GO:0016757">
    <property type="term" value="F:glycosyltransferase activity"/>
    <property type="evidence" value="ECO:0007669"/>
    <property type="project" value="UniProtKB-KW"/>
</dbReference>
<protein>
    <submittedName>
        <fullName evidence="4">Glycosyltransferase family 2 protein</fullName>
    </submittedName>
</protein>
<comment type="caution">
    <text evidence="4">The sequence shown here is derived from an EMBL/GenBank/DDBJ whole genome shotgun (WGS) entry which is preliminary data.</text>
</comment>
<dbReference type="Proteomes" id="UP001205919">
    <property type="component" value="Unassembled WGS sequence"/>
</dbReference>
<sequence length="333" mass="37555">MFPKISVIIPAYNLEKLVGKALEAIAKQDYPELEIIVVDDSSNDGTAAAAKAVLANCCFAHRIIVHERNRGVAAARNTGIDNVTGEFFAFFDGDDFCEPNLFSLLYAAAEKAGGADVTMCGRKVYCSDTGKIKNFPVEDNGANWSVSPQSAARAKIMSIYEVSICTLYKTEFIKRCGIKNYEGCRAGEDGEFFLKALVRAKSCAVVSECPYVYVEHPAMGSKNFDRKVRVERYGDNAKALERCCRYIEEYGSDKGLLDITKYKLYPETLFRLLSYAAMNDNETEFVKIREKTPVAVFLGSWHVFFHKPEYFLKAILFLLLPKLYYAYYRRKKP</sequence>
<evidence type="ECO:0000313" key="4">
    <source>
        <dbReference type="EMBL" id="MCQ4814068.1"/>
    </source>
</evidence>
<accession>A0AAW5K6B4</accession>
<dbReference type="Gene3D" id="3.90.550.10">
    <property type="entry name" value="Spore Coat Polysaccharide Biosynthesis Protein SpsA, Chain A"/>
    <property type="match status" value="1"/>
</dbReference>
<evidence type="ECO:0000256" key="1">
    <source>
        <dbReference type="ARBA" id="ARBA00022676"/>
    </source>
</evidence>
<name>A0AAW5K6B4_9BACT</name>
<dbReference type="CDD" id="cd00761">
    <property type="entry name" value="Glyco_tranf_GTA_type"/>
    <property type="match status" value="1"/>
</dbReference>
<evidence type="ECO:0000259" key="3">
    <source>
        <dbReference type="Pfam" id="PF00535"/>
    </source>
</evidence>
<dbReference type="PANTHER" id="PTHR22916:SF51">
    <property type="entry name" value="GLYCOSYLTRANSFERASE EPSH-RELATED"/>
    <property type="match status" value="1"/>
</dbReference>
<keyword evidence="1" id="KW-0328">Glycosyltransferase</keyword>
<reference evidence="4 5" key="1">
    <citation type="submission" date="2022-06" db="EMBL/GenBank/DDBJ databases">
        <title>Isolation of gut microbiota from human fecal samples.</title>
        <authorList>
            <person name="Pamer E.G."/>
            <person name="Barat B."/>
            <person name="Waligurski E."/>
            <person name="Medina S."/>
            <person name="Paddock L."/>
            <person name="Mostad J."/>
        </authorList>
    </citation>
    <scope>NUCLEOTIDE SEQUENCE [LARGE SCALE GENOMIC DNA]</scope>
    <source>
        <strain evidence="4 5">DFI.9.90</strain>
    </source>
</reference>
<proteinExistence type="predicted"/>
<keyword evidence="2" id="KW-0808">Transferase</keyword>
<organism evidence="4 5">
    <name type="scientific">Cloacibacillus evryensis</name>
    <dbReference type="NCBI Taxonomy" id="508460"/>
    <lineage>
        <taxon>Bacteria</taxon>
        <taxon>Thermotogati</taxon>
        <taxon>Synergistota</taxon>
        <taxon>Synergistia</taxon>
        <taxon>Synergistales</taxon>
        <taxon>Synergistaceae</taxon>
        <taxon>Cloacibacillus</taxon>
    </lineage>
</organism>